<evidence type="ECO:0000259" key="2">
    <source>
        <dbReference type="Pfam" id="PF11738"/>
    </source>
</evidence>
<evidence type="ECO:0000259" key="3">
    <source>
        <dbReference type="Pfam" id="PF13739"/>
    </source>
</evidence>
<dbReference type="Pfam" id="PF11738">
    <property type="entry name" value="DUF3298"/>
    <property type="match status" value="1"/>
</dbReference>
<protein>
    <submittedName>
        <fullName evidence="4">DUF4163 domain-containing protein</fullName>
    </submittedName>
</protein>
<feature type="domain" description="DUF3298" evidence="2">
    <location>
        <begin position="301"/>
        <end position="371"/>
    </location>
</feature>
<organism evidence="4 5">
    <name type="scientific">Paenibacillus lutimineralis</name>
    <dbReference type="NCBI Taxonomy" id="2707005"/>
    <lineage>
        <taxon>Bacteria</taxon>
        <taxon>Bacillati</taxon>
        <taxon>Bacillota</taxon>
        <taxon>Bacilli</taxon>
        <taxon>Bacillales</taxon>
        <taxon>Paenibacillaceae</taxon>
        <taxon>Paenibacillus</taxon>
    </lineage>
</organism>
<name>A0A3Q9I5M1_9BACL</name>
<dbReference type="InterPro" id="IPR025303">
    <property type="entry name" value="PdaC"/>
</dbReference>
<evidence type="ECO:0000313" key="4">
    <source>
        <dbReference type="EMBL" id="AZS13201.1"/>
    </source>
</evidence>
<evidence type="ECO:0000259" key="1">
    <source>
        <dbReference type="Pfam" id="PF07833"/>
    </source>
</evidence>
<dbReference type="InterPro" id="IPR021729">
    <property type="entry name" value="DUF3298"/>
</dbReference>
<sequence length="382" mass="42257">MTTRISKVIAAALAVVLIAVITISGLEGSVAALAAASNNITGKTGGSATKLQGATVRNSDQEPAYVQITLKGKPLKLQGIQGQQDVLVPLELIERGLKVKVKYDKGSNRYFLRRDHVVVQLTPKEDGAWAVVNGSTQVLPYEWNELNGQPYVSVKVLTDHLGFTSTYDASKKTLDLVPHKLNNIRVTTRVVDKSIPEATIKVEYPQVSELKNKSAERKINGILQSKTDEFIKQSLQETKSGPPVSGHTYQFLGNYTVTFNRDGLLSILLQYYSYTEGAHGNPTREGLTFRLSDGELLTLDEVLKDNPDYRKIVDPAITKQLEATEGYFGGFKTIGENPSYYLKNDGVVIFLPLYEYLPYVNGFPEFYFPFSELGVKPSKIAR</sequence>
<reference evidence="5" key="1">
    <citation type="submission" date="2018-12" db="EMBL/GenBank/DDBJ databases">
        <title>Complete genome sequence of Paenibacillus sp. MBLB1234.</title>
        <authorList>
            <person name="Nam Y.-D."/>
            <person name="Kang J."/>
            <person name="Chung W.-H."/>
            <person name="Park Y.S."/>
        </authorList>
    </citation>
    <scope>NUCLEOTIDE SEQUENCE [LARGE SCALE GENOMIC DNA]</scope>
    <source>
        <strain evidence="5">MBLB1234</strain>
    </source>
</reference>
<dbReference type="KEGG" id="plut:EI981_01000"/>
<keyword evidence="5" id="KW-1185">Reference proteome</keyword>
<feature type="domain" description="Deacetylase PdaC" evidence="3">
    <location>
        <begin position="199"/>
        <end position="281"/>
    </location>
</feature>
<dbReference type="InterPro" id="IPR037126">
    <property type="entry name" value="PdaC/RsiV-like_sf"/>
</dbReference>
<dbReference type="RefSeq" id="WP_126994645.1">
    <property type="nucleotide sequence ID" value="NZ_CP034346.1"/>
</dbReference>
<dbReference type="Pfam" id="PF07833">
    <property type="entry name" value="Cu_amine_oxidN1"/>
    <property type="match status" value="1"/>
</dbReference>
<dbReference type="EMBL" id="CP034346">
    <property type="protein sequence ID" value="AZS13201.1"/>
    <property type="molecule type" value="Genomic_DNA"/>
</dbReference>
<accession>A0A3Q9I5M1</accession>
<dbReference type="InterPro" id="IPR036582">
    <property type="entry name" value="Mao_N_sf"/>
</dbReference>
<dbReference type="Proteomes" id="UP000270678">
    <property type="component" value="Chromosome"/>
</dbReference>
<proteinExistence type="predicted"/>
<dbReference type="AlphaFoldDB" id="A0A3Q9I5M1"/>
<gene>
    <name evidence="4" type="ORF">EI981_01000</name>
</gene>
<dbReference type="Pfam" id="PF13739">
    <property type="entry name" value="PdaC"/>
    <property type="match status" value="1"/>
</dbReference>
<dbReference type="OrthoDB" id="5637at2"/>
<dbReference type="InterPro" id="IPR012854">
    <property type="entry name" value="Cu_amine_oxidase-like_N"/>
</dbReference>
<evidence type="ECO:0000313" key="5">
    <source>
        <dbReference type="Proteomes" id="UP000270678"/>
    </source>
</evidence>
<dbReference type="Gene3D" id="3.90.640.20">
    <property type="entry name" value="Heat-shock cognate protein, ATPase"/>
    <property type="match status" value="1"/>
</dbReference>
<feature type="domain" description="Copper amine oxidase-like N-terminal" evidence="1">
    <location>
        <begin position="77"/>
        <end position="174"/>
    </location>
</feature>
<dbReference type="SUPFAM" id="SSF55383">
    <property type="entry name" value="Copper amine oxidase, domain N"/>
    <property type="match status" value="1"/>
</dbReference>
<dbReference type="Gene3D" id="3.30.565.40">
    <property type="entry name" value="Fervidobacterium nodosum Rt17-B1 like"/>
    <property type="match status" value="1"/>
</dbReference>